<organism evidence="1 2">
    <name type="scientific">Tegillarca granosa</name>
    <name type="common">Malaysian cockle</name>
    <name type="synonym">Anadara granosa</name>
    <dbReference type="NCBI Taxonomy" id="220873"/>
    <lineage>
        <taxon>Eukaryota</taxon>
        <taxon>Metazoa</taxon>
        <taxon>Spiralia</taxon>
        <taxon>Lophotrochozoa</taxon>
        <taxon>Mollusca</taxon>
        <taxon>Bivalvia</taxon>
        <taxon>Autobranchia</taxon>
        <taxon>Pteriomorphia</taxon>
        <taxon>Arcoida</taxon>
        <taxon>Arcoidea</taxon>
        <taxon>Arcidae</taxon>
        <taxon>Tegillarca</taxon>
    </lineage>
</organism>
<keyword evidence="2" id="KW-1185">Reference proteome</keyword>
<dbReference type="Proteomes" id="UP001217089">
    <property type="component" value="Unassembled WGS sequence"/>
</dbReference>
<dbReference type="EMBL" id="JARBDR010000921">
    <property type="protein sequence ID" value="KAJ8298766.1"/>
    <property type="molecule type" value="Genomic_DNA"/>
</dbReference>
<evidence type="ECO:0000313" key="2">
    <source>
        <dbReference type="Proteomes" id="UP001217089"/>
    </source>
</evidence>
<protein>
    <submittedName>
        <fullName evidence="1">Uncharacterized protein</fullName>
    </submittedName>
</protein>
<sequence length="188" mass="21303">MVRLWNFGYAIDNTSDKAKSKTSRCTPELKLSFDDYLKDTSGNNVYVRNENVFVKGGYAFFNGKSRLLIPRFTNSELGRTFIIRIKYKEAGKFSGQGSVQALVSNGDCKAEPSILLFKDNYGVNFVVKTEGKNNVGFEIPKENSEWKHVEYVFANDRLEGVVNHASKFSWAVDGKFFIVVRALLRSID</sequence>
<comment type="caution">
    <text evidence="1">The sequence shown here is derived from an EMBL/GenBank/DDBJ whole genome shotgun (WGS) entry which is preliminary data.</text>
</comment>
<reference evidence="1 2" key="1">
    <citation type="submission" date="2022-12" db="EMBL/GenBank/DDBJ databases">
        <title>Chromosome-level genome of Tegillarca granosa.</title>
        <authorList>
            <person name="Kim J."/>
        </authorList>
    </citation>
    <scope>NUCLEOTIDE SEQUENCE [LARGE SCALE GENOMIC DNA]</scope>
    <source>
        <strain evidence="1">Teg-2019</strain>
        <tissue evidence="1">Adductor muscle</tissue>
    </source>
</reference>
<gene>
    <name evidence="1" type="ORF">KUTeg_022826</name>
</gene>
<accession>A0ABQ9E4V2</accession>
<proteinExistence type="predicted"/>
<evidence type="ECO:0000313" key="1">
    <source>
        <dbReference type="EMBL" id="KAJ8298766.1"/>
    </source>
</evidence>
<name>A0ABQ9E4V2_TEGGR</name>